<evidence type="ECO:0000313" key="2">
    <source>
        <dbReference type="Proteomes" id="UP001152321"/>
    </source>
</evidence>
<protein>
    <recommendedName>
        <fullName evidence="3">Pilus assembly protein</fullName>
    </recommendedName>
</protein>
<proteinExistence type="predicted"/>
<dbReference type="RefSeq" id="WP_277579505.1">
    <property type="nucleotide sequence ID" value="NZ_JANRMI010000005.1"/>
</dbReference>
<comment type="caution">
    <text evidence="1">The sequence shown here is derived from an EMBL/GenBank/DDBJ whole genome shotgun (WGS) entry which is preliminary data.</text>
</comment>
<gene>
    <name evidence="1" type="ORF">NWE73_16720</name>
</gene>
<evidence type="ECO:0008006" key="3">
    <source>
        <dbReference type="Google" id="ProtNLM"/>
    </source>
</evidence>
<reference evidence="1" key="1">
    <citation type="submission" date="2022-08" db="EMBL/GenBank/DDBJ databases">
        <title>Novel Bdellovibrio Species Isolated from Svalbard: Designation Bdellovibrio svalbardensis.</title>
        <authorList>
            <person name="Mitchell R.J."/>
            <person name="Choi S.Y."/>
        </authorList>
    </citation>
    <scope>NUCLEOTIDE SEQUENCE</scope>
    <source>
        <strain evidence="1">PAP01</strain>
    </source>
</reference>
<sequence>MKLHKIRQKPPRFRPLRLGQRGSIMGYMLAMAVFIGALALSMMGTSKAYVDDMQSIKKRGGRTFSLNAIHEMLSTTKSLSESSLFLAKNTALHVCLEGGALGACSENCCQGNISQGFFFKDPLDTNPDVAAKRTLSGAPGNSVYYDSAGNLCLLPDSSSCVYGLTSTFTAHCPGGAGSCDHAEYLSVTIQMVPTPAYSQLKARDFVSFYFPKVNYRPSLPVVPDQTLQVALPLTIPVSGDPGHPSEVQNFKFEQCSSSNDSVVKIQCQAFVGGVGQLVLTPVAVGTATIQLQINDGGLTNFLSKIQTFNVVVNP</sequence>
<accession>A0ABT6DQ26</accession>
<evidence type="ECO:0000313" key="1">
    <source>
        <dbReference type="EMBL" id="MDG0818029.1"/>
    </source>
</evidence>
<keyword evidence="2" id="KW-1185">Reference proteome</keyword>
<name>A0ABT6DQ26_9BACT</name>
<dbReference type="EMBL" id="JANRMI010000005">
    <property type="protein sequence ID" value="MDG0818029.1"/>
    <property type="molecule type" value="Genomic_DNA"/>
</dbReference>
<organism evidence="1 2">
    <name type="scientific">Bdellovibrio svalbardensis</name>
    <dbReference type="NCBI Taxonomy" id="2972972"/>
    <lineage>
        <taxon>Bacteria</taxon>
        <taxon>Pseudomonadati</taxon>
        <taxon>Bdellovibrionota</taxon>
        <taxon>Bdellovibrionia</taxon>
        <taxon>Bdellovibrionales</taxon>
        <taxon>Pseudobdellovibrionaceae</taxon>
        <taxon>Bdellovibrio</taxon>
    </lineage>
</organism>
<dbReference type="Proteomes" id="UP001152321">
    <property type="component" value="Unassembled WGS sequence"/>
</dbReference>